<dbReference type="Proteomes" id="UP000292957">
    <property type="component" value="Unassembled WGS sequence"/>
</dbReference>
<organism evidence="2">
    <name type="scientific">Dichomitus squalens</name>
    <dbReference type="NCBI Taxonomy" id="114155"/>
    <lineage>
        <taxon>Eukaryota</taxon>
        <taxon>Fungi</taxon>
        <taxon>Dikarya</taxon>
        <taxon>Basidiomycota</taxon>
        <taxon>Agaricomycotina</taxon>
        <taxon>Agaricomycetes</taxon>
        <taxon>Polyporales</taxon>
        <taxon>Polyporaceae</taxon>
        <taxon>Dichomitus</taxon>
    </lineage>
</organism>
<dbReference type="AlphaFoldDB" id="A0A4Q9MIK5"/>
<dbReference type="EMBL" id="ML143433">
    <property type="protein sequence ID" value="TBU27350.1"/>
    <property type="molecule type" value="Genomic_DNA"/>
</dbReference>
<feature type="region of interest" description="Disordered" evidence="1">
    <location>
        <begin position="1"/>
        <end position="21"/>
    </location>
</feature>
<sequence length="84" mass="9678">MSLWDTDRLVSHTQEETTSKAAAHSCQCQAAILARGRLQQIFQFYARYTRAGRKMMVFSWDHRVATALSRDRWAELKPAEGECT</sequence>
<evidence type="ECO:0000256" key="1">
    <source>
        <dbReference type="SAM" id="MobiDB-lite"/>
    </source>
</evidence>
<name>A0A4Q9MIK5_9APHY</name>
<reference evidence="2" key="1">
    <citation type="submission" date="2019-01" db="EMBL/GenBank/DDBJ databases">
        <title>Draft genome sequences of three monokaryotic isolates of the white-rot basidiomycete fungus Dichomitus squalens.</title>
        <authorList>
            <consortium name="DOE Joint Genome Institute"/>
            <person name="Lopez S.C."/>
            <person name="Andreopoulos B."/>
            <person name="Pangilinan J."/>
            <person name="Lipzen A."/>
            <person name="Riley R."/>
            <person name="Ahrendt S."/>
            <person name="Ng V."/>
            <person name="Barry K."/>
            <person name="Daum C."/>
            <person name="Grigoriev I.V."/>
            <person name="Hilden K.S."/>
            <person name="Makela M.R."/>
            <person name="de Vries R.P."/>
        </authorList>
    </citation>
    <scope>NUCLEOTIDE SEQUENCE [LARGE SCALE GENOMIC DNA]</scope>
    <source>
        <strain evidence="2">OM18370.1</strain>
    </source>
</reference>
<protein>
    <submittedName>
        <fullName evidence="2">Uncharacterized protein</fullName>
    </submittedName>
</protein>
<evidence type="ECO:0000313" key="2">
    <source>
        <dbReference type="EMBL" id="TBU27350.1"/>
    </source>
</evidence>
<feature type="compositionally biased region" description="Basic and acidic residues" evidence="1">
    <location>
        <begin position="1"/>
        <end position="18"/>
    </location>
</feature>
<accession>A0A4Q9MIK5</accession>
<gene>
    <name evidence="2" type="ORF">BD311DRAFT_760574</name>
</gene>
<proteinExistence type="predicted"/>